<gene>
    <name evidence="1" type="ORF">DM826_09335</name>
</gene>
<sequence length="267" mass="27975">MSYEGIVLDVDGTVVRESAPIDGAAEGLAAVDDAGIRRVFCSNNPTKRPDAYEERFAEAGFTVSADEVFTAGTITTDYLQTEHADEQVFLVGEAGLRDQLVDAGLSLTTDPRAADVVVGSLSTEFDYETLCETIIAMADEPAFVGTDPDTVIPQDGPDRPGSGAIIHAMEGVIDRSVDVICGKPSAYARETVLDYLGVPAEDCLVVGDRLNTDIELGAAAGMTTALVTTGIMDRSAVADSAVTPDYIIDSLAELGAVIDGTAQRYVA</sequence>
<dbReference type="InterPro" id="IPR036412">
    <property type="entry name" value="HAD-like_sf"/>
</dbReference>
<dbReference type="AlphaFoldDB" id="A0A3A6PST5"/>
<dbReference type="InterPro" id="IPR006357">
    <property type="entry name" value="HAD-SF_hydro_IIA"/>
</dbReference>
<dbReference type="Pfam" id="PF13242">
    <property type="entry name" value="Hydrolase_like"/>
    <property type="match status" value="1"/>
</dbReference>
<organism evidence="1 2">
    <name type="scientific">Halonotius aquaticus</name>
    <dbReference type="NCBI Taxonomy" id="2216978"/>
    <lineage>
        <taxon>Archaea</taxon>
        <taxon>Methanobacteriati</taxon>
        <taxon>Methanobacteriota</taxon>
        <taxon>Stenosarchaea group</taxon>
        <taxon>Halobacteria</taxon>
        <taxon>Halobacteriales</taxon>
        <taxon>Haloferacaceae</taxon>
        <taxon>Halonotius</taxon>
    </lineage>
</organism>
<dbReference type="InterPro" id="IPR023214">
    <property type="entry name" value="HAD_sf"/>
</dbReference>
<dbReference type="PANTHER" id="PTHR19288">
    <property type="entry name" value="4-NITROPHENYLPHOSPHATASE-RELATED"/>
    <property type="match status" value="1"/>
</dbReference>
<dbReference type="NCBIfam" id="TIGR01460">
    <property type="entry name" value="HAD-SF-IIA"/>
    <property type="match status" value="1"/>
</dbReference>
<evidence type="ECO:0000313" key="2">
    <source>
        <dbReference type="Proteomes" id="UP000276588"/>
    </source>
</evidence>
<dbReference type="PANTHER" id="PTHR19288:SF46">
    <property type="entry name" value="HALOACID DEHALOGENASE-LIKE HYDROLASE DOMAIN-CONTAINING PROTEIN 2"/>
    <property type="match status" value="1"/>
</dbReference>
<dbReference type="OrthoDB" id="25155at2157"/>
<comment type="caution">
    <text evidence="1">The sequence shown here is derived from an EMBL/GenBank/DDBJ whole genome shotgun (WGS) entry which is preliminary data.</text>
</comment>
<keyword evidence="2" id="KW-1185">Reference proteome</keyword>
<dbReference type="SUPFAM" id="SSF56784">
    <property type="entry name" value="HAD-like"/>
    <property type="match status" value="1"/>
</dbReference>
<proteinExistence type="predicted"/>
<dbReference type="Gene3D" id="3.40.50.1000">
    <property type="entry name" value="HAD superfamily/HAD-like"/>
    <property type="match status" value="2"/>
</dbReference>
<protein>
    <submittedName>
        <fullName evidence="1">HAD family hydrolase</fullName>
    </submittedName>
</protein>
<name>A0A3A6PST5_9EURY</name>
<dbReference type="EMBL" id="QKNY01000014">
    <property type="protein sequence ID" value="RJX42568.1"/>
    <property type="molecule type" value="Genomic_DNA"/>
</dbReference>
<accession>A0A3A6PST5</accession>
<dbReference type="GO" id="GO:0016791">
    <property type="term" value="F:phosphatase activity"/>
    <property type="evidence" value="ECO:0007669"/>
    <property type="project" value="TreeGrafter"/>
</dbReference>
<dbReference type="Proteomes" id="UP000276588">
    <property type="component" value="Unassembled WGS sequence"/>
</dbReference>
<evidence type="ECO:0000313" key="1">
    <source>
        <dbReference type="EMBL" id="RJX42568.1"/>
    </source>
</evidence>
<dbReference type="RefSeq" id="WP_120103133.1">
    <property type="nucleotide sequence ID" value="NZ_QKNY01000014.1"/>
</dbReference>
<reference evidence="1 2" key="1">
    <citation type="submission" date="2018-06" db="EMBL/GenBank/DDBJ databases">
        <title>Halonotius sp. F13-13 a new haloarchaeeon isolated from a solar saltern from Isla Cristina, Huelva, Spain.</title>
        <authorList>
            <person name="Duran-Viseras A."/>
            <person name="Sanchez-Porro C."/>
            <person name="Ventosa A."/>
        </authorList>
    </citation>
    <scope>NUCLEOTIDE SEQUENCE [LARGE SCALE GENOMIC DNA]</scope>
    <source>
        <strain evidence="1 2">F13-13</strain>
    </source>
</reference>
<keyword evidence="1" id="KW-0378">Hydrolase</keyword>
<dbReference type="GO" id="GO:0005737">
    <property type="term" value="C:cytoplasm"/>
    <property type="evidence" value="ECO:0007669"/>
    <property type="project" value="TreeGrafter"/>
</dbReference>
<dbReference type="Pfam" id="PF13344">
    <property type="entry name" value="Hydrolase_6"/>
    <property type="match status" value="1"/>
</dbReference>